<evidence type="ECO:0000313" key="1">
    <source>
        <dbReference type="EMBL" id="ETW11633.1"/>
    </source>
</evidence>
<dbReference type="AlphaFoldDB" id="W4HGU9"/>
<evidence type="ECO:0008006" key="3">
    <source>
        <dbReference type="Google" id="ProtNLM"/>
    </source>
</evidence>
<reference evidence="1 2" key="1">
    <citation type="journal article" date="2014" name="Antonie Van Leeuwenhoek">
        <title>Roseivivax atlanticus sp. nov., isolated from surface seawater of the Atlantic Ocean.</title>
        <authorList>
            <person name="Li G."/>
            <person name="Lai Q."/>
            <person name="Liu X."/>
            <person name="Sun F."/>
            <person name="Shao Z."/>
        </authorList>
    </citation>
    <scope>NUCLEOTIDE SEQUENCE [LARGE SCALE GENOMIC DNA]</scope>
    <source>
        <strain evidence="1 2">22II-s10s</strain>
    </source>
</reference>
<proteinExistence type="predicted"/>
<gene>
    <name evidence="1" type="ORF">ATO8_15338</name>
</gene>
<protein>
    <recommendedName>
        <fullName evidence="3">HEPN domain-containing protein</fullName>
    </recommendedName>
</protein>
<dbReference type="EMBL" id="AQQW01000010">
    <property type="protein sequence ID" value="ETW11633.1"/>
    <property type="molecule type" value="Genomic_DNA"/>
</dbReference>
<evidence type="ECO:0000313" key="2">
    <source>
        <dbReference type="Proteomes" id="UP000019063"/>
    </source>
</evidence>
<keyword evidence="2" id="KW-1185">Reference proteome</keyword>
<organism evidence="1 2">
    <name type="scientific">Roseivivax marinus</name>
    <dbReference type="NCBI Taxonomy" id="1379903"/>
    <lineage>
        <taxon>Bacteria</taxon>
        <taxon>Pseudomonadati</taxon>
        <taxon>Pseudomonadota</taxon>
        <taxon>Alphaproteobacteria</taxon>
        <taxon>Rhodobacterales</taxon>
        <taxon>Roseobacteraceae</taxon>
        <taxon>Roseivivax</taxon>
    </lineage>
</organism>
<dbReference type="STRING" id="1379903.ATO8_15338"/>
<dbReference type="Proteomes" id="UP000019063">
    <property type="component" value="Unassembled WGS sequence"/>
</dbReference>
<dbReference type="RefSeq" id="WP_043845718.1">
    <property type="nucleotide sequence ID" value="NZ_AQQW01000010.1"/>
</dbReference>
<name>W4HGU9_9RHOB</name>
<sequence>MTDENAGSKGAAIGFNTMAESFRDAAITLRDAPDQSARVSAPLDYLAAHALELSLKAQLRMRLFSEETLNKVFGHDLLKLYDELELHDPELMKSVTKWVRSNWKTLLRGQRRHRRTLQADGYRR</sequence>
<accession>W4HGU9</accession>
<comment type="caution">
    <text evidence="1">The sequence shown here is derived from an EMBL/GenBank/DDBJ whole genome shotgun (WGS) entry which is preliminary data.</text>
</comment>